<dbReference type="InterPro" id="IPR007221">
    <property type="entry name" value="MreC"/>
</dbReference>
<dbReference type="eggNOG" id="COG1792">
    <property type="taxonomic scope" value="Bacteria"/>
</dbReference>
<dbReference type="Gene3D" id="2.40.10.350">
    <property type="entry name" value="Rod shape-determining protein MreC, domain 2"/>
    <property type="match status" value="1"/>
</dbReference>
<dbReference type="Gene3D" id="2.40.10.340">
    <property type="entry name" value="Rod shape-determining protein MreC, domain 1"/>
    <property type="match status" value="1"/>
</dbReference>
<dbReference type="SMR" id="Q9ZCH5"/>
<dbReference type="PANTHER" id="PTHR34138">
    <property type="entry name" value="CELL SHAPE-DETERMINING PROTEIN MREC"/>
    <property type="match status" value="1"/>
</dbReference>
<dbReference type="GO" id="GO:0005886">
    <property type="term" value="C:plasma membrane"/>
    <property type="evidence" value="ECO:0007669"/>
    <property type="project" value="TreeGrafter"/>
</dbReference>
<accession>Q9ZCH5</accession>
<evidence type="ECO:0000256" key="5">
    <source>
        <dbReference type="SAM" id="Coils"/>
    </source>
</evidence>
<proteinExistence type="inferred from homology"/>
<comment type="similarity">
    <text evidence="1">Belongs to the MreC family.</text>
</comment>
<dbReference type="Pfam" id="PF04085">
    <property type="entry name" value="MreC"/>
    <property type="match status" value="1"/>
</dbReference>
<dbReference type="EnsemblBacteria" id="CAA15195">
    <property type="protein sequence ID" value="CAA15195"/>
    <property type="gene ID" value="CAA15195"/>
</dbReference>
<name>Q9ZCH5_RICPR</name>
<feature type="transmembrane region" description="Helical" evidence="6">
    <location>
        <begin position="24"/>
        <end position="42"/>
    </location>
</feature>
<gene>
    <name evidence="8" type="ordered locus">RP767</name>
</gene>
<evidence type="ECO:0000256" key="3">
    <source>
        <dbReference type="ARBA" id="ARBA00022960"/>
    </source>
</evidence>
<evidence type="ECO:0000313" key="9">
    <source>
        <dbReference type="Proteomes" id="UP000002480"/>
    </source>
</evidence>
<keyword evidence="5" id="KW-0175">Coiled coil</keyword>
<dbReference type="PATRIC" id="fig|272947.5.peg.803"/>
<dbReference type="NCBIfam" id="TIGR00219">
    <property type="entry name" value="mreC"/>
    <property type="match status" value="1"/>
</dbReference>
<reference evidence="8 9" key="1">
    <citation type="journal article" date="1998" name="Nature">
        <title>The genome sequence of Rickettsia prowazekii and the origin of mitochondria.</title>
        <authorList>
            <person name="Andersson S.G.E."/>
            <person name="Zomorodipour A."/>
            <person name="Andersson J.O."/>
            <person name="Sicheritz-Ponten T."/>
            <person name="Alsmark U.C.M."/>
            <person name="Podowski R.M."/>
            <person name="Naeslund A.K."/>
            <person name="Eriksson A.S."/>
            <person name="Winkler H.H."/>
            <person name="Kurland C.G."/>
        </authorList>
    </citation>
    <scope>NUCLEOTIDE SEQUENCE [LARGE SCALE GENOMIC DNA]</scope>
    <source>
        <strain evidence="8 9">Madrid E</strain>
    </source>
</reference>
<dbReference type="InterPro" id="IPR055342">
    <property type="entry name" value="MreC_beta-barrel_core"/>
</dbReference>
<dbReference type="Proteomes" id="UP000002480">
    <property type="component" value="Chromosome"/>
</dbReference>
<dbReference type="PIR" id="C71637">
    <property type="entry name" value="C71637"/>
</dbReference>
<evidence type="ECO:0000256" key="1">
    <source>
        <dbReference type="ARBA" id="ARBA00009369"/>
    </source>
</evidence>
<keyword evidence="6" id="KW-0812">Transmembrane</keyword>
<evidence type="ECO:0000259" key="7">
    <source>
        <dbReference type="Pfam" id="PF04085"/>
    </source>
</evidence>
<dbReference type="KEGG" id="rpr:RP767"/>
<keyword evidence="6" id="KW-1133">Transmembrane helix</keyword>
<dbReference type="STRING" id="272947.gene:17555837"/>
<dbReference type="EMBL" id="AJ235273">
    <property type="protein sequence ID" value="CAA15195.1"/>
    <property type="molecule type" value="Genomic_DNA"/>
</dbReference>
<feature type="coiled-coil region" evidence="5">
    <location>
        <begin position="84"/>
        <end position="128"/>
    </location>
</feature>
<keyword evidence="3" id="KW-0133">Cell shape</keyword>
<dbReference type="AlphaFoldDB" id="Q9ZCH5"/>
<dbReference type="InterPro" id="IPR042177">
    <property type="entry name" value="Cell/Rod_1"/>
</dbReference>
<dbReference type="CDD" id="cd14686">
    <property type="entry name" value="bZIP"/>
    <property type="match status" value="1"/>
</dbReference>
<organism evidence="8 9">
    <name type="scientific">Rickettsia prowazekii (strain Madrid E)</name>
    <dbReference type="NCBI Taxonomy" id="272947"/>
    <lineage>
        <taxon>Bacteria</taxon>
        <taxon>Pseudomonadati</taxon>
        <taxon>Pseudomonadota</taxon>
        <taxon>Alphaproteobacteria</taxon>
        <taxon>Rickettsiales</taxon>
        <taxon>Rickettsiaceae</taxon>
        <taxon>Rickettsieae</taxon>
        <taxon>Rickettsia</taxon>
        <taxon>typhus group</taxon>
    </lineage>
</organism>
<evidence type="ECO:0000313" key="8">
    <source>
        <dbReference type="EMBL" id="CAA15195.1"/>
    </source>
</evidence>
<keyword evidence="6" id="KW-0472">Membrane</keyword>
<dbReference type="GO" id="GO:0008360">
    <property type="term" value="P:regulation of cell shape"/>
    <property type="evidence" value="ECO:0007669"/>
    <property type="project" value="UniProtKB-KW"/>
</dbReference>
<sequence>MAILANRVKNSSNSLELIRIISNILKRFCVIFGFILSIYLFFITPKKISSISLEVTGSIVSIGLAIYKDIFEYINLVTQKFIYFQDLERKNIELKLEIARLQHLQSEVESVKAENIALKDLLMIAEEEEFEYFTTKLLSVSFNPFSRTALIGAGKKQGIEPDQIVVNSGKLIGKVIEVSNNYSKVMLISDVNSRIPIKANSSREQGILAGNNNNSKILYLPNNHLVQKDEEIVTSGHGNIYPAGILVGYVSKVTENDVIVTLALIYLKWNLYKYYCRSSNSCFLKCCTLHNYCKNVSLFHGTFL</sequence>
<dbReference type="OrthoDB" id="8478127at2"/>
<keyword evidence="9" id="KW-1185">Reference proteome</keyword>
<evidence type="ECO:0000256" key="2">
    <source>
        <dbReference type="ARBA" id="ARBA00013855"/>
    </source>
</evidence>
<evidence type="ECO:0000256" key="6">
    <source>
        <dbReference type="SAM" id="Phobius"/>
    </source>
</evidence>
<evidence type="ECO:0000256" key="4">
    <source>
        <dbReference type="ARBA" id="ARBA00032089"/>
    </source>
</evidence>
<dbReference type="InterPro" id="IPR042175">
    <property type="entry name" value="Cell/Rod_MreC_2"/>
</dbReference>
<protein>
    <recommendedName>
        <fullName evidence="2">Cell shape-determining protein MreC</fullName>
    </recommendedName>
    <alternativeName>
        <fullName evidence="4">Cell shape protein MreC</fullName>
    </alternativeName>
</protein>
<dbReference type="HOGENOM" id="CLU_042663_1_2_5"/>
<feature type="domain" description="Rod shape-determining protein MreC beta-barrel core" evidence="7">
    <location>
        <begin position="139"/>
        <end position="257"/>
    </location>
</feature>
<dbReference type="PANTHER" id="PTHR34138:SF1">
    <property type="entry name" value="CELL SHAPE-DETERMINING PROTEIN MREC"/>
    <property type="match status" value="1"/>
</dbReference>